<evidence type="ECO:0000256" key="2">
    <source>
        <dbReference type="ARBA" id="ARBA00022741"/>
    </source>
</evidence>
<dbReference type="AlphaFoldDB" id="A0A1J4MDH3"/>
<dbReference type="InterPro" id="IPR027417">
    <property type="entry name" value="P-loop_NTPase"/>
</dbReference>
<evidence type="ECO:0000259" key="4">
    <source>
        <dbReference type="PROSITE" id="PS50893"/>
    </source>
</evidence>
<reference evidence="5 6" key="1">
    <citation type="submission" date="2016-10" db="EMBL/GenBank/DDBJ databases">
        <title>Reductive evolution of mitochondrial metabolism and differential evolution of invasion-related proteins in Cryptosporidium.</title>
        <authorList>
            <person name="Liu S."/>
            <person name="Roellig D.M."/>
            <person name="Guo Y."/>
            <person name="Li N."/>
            <person name="Frace M.A."/>
            <person name="Tang K."/>
            <person name="Zhang L."/>
            <person name="Feng Y."/>
            <person name="Xiao L."/>
        </authorList>
    </citation>
    <scope>NUCLEOTIDE SEQUENCE [LARGE SCALE GENOMIC DNA]</scope>
    <source>
        <strain evidence="5">30847</strain>
    </source>
</reference>
<protein>
    <submittedName>
        <fullName evidence="5">ABC transporter family protein</fullName>
    </submittedName>
</protein>
<dbReference type="PANTHER" id="PTHR19211:SF117">
    <property type="entry name" value="ATP-BINDING CASSETTE SUB-FAMILY F MEMBER 3"/>
    <property type="match status" value="1"/>
</dbReference>
<feature type="domain" description="ABC transporter" evidence="4">
    <location>
        <begin position="185"/>
        <end position="438"/>
    </location>
</feature>
<name>A0A1J4MDH3_9CRYT</name>
<proteinExistence type="predicted"/>
<evidence type="ECO:0000256" key="1">
    <source>
        <dbReference type="ARBA" id="ARBA00022737"/>
    </source>
</evidence>
<keyword evidence="2" id="KW-0547">Nucleotide-binding</keyword>
<dbReference type="Gene3D" id="3.40.50.300">
    <property type="entry name" value="P-loop containing nucleotide triphosphate hydrolases"/>
    <property type="match status" value="2"/>
</dbReference>
<dbReference type="Proteomes" id="UP000186804">
    <property type="component" value="Unassembled WGS sequence"/>
</dbReference>
<dbReference type="Pfam" id="PF12848">
    <property type="entry name" value="ABC_tran_Xtn"/>
    <property type="match status" value="1"/>
</dbReference>
<dbReference type="GO" id="GO:0016887">
    <property type="term" value="F:ATP hydrolysis activity"/>
    <property type="evidence" value="ECO:0007669"/>
    <property type="project" value="InterPro"/>
</dbReference>
<dbReference type="SMART" id="SM00382">
    <property type="entry name" value="AAA"/>
    <property type="match status" value="2"/>
</dbReference>
<evidence type="ECO:0000313" key="6">
    <source>
        <dbReference type="Proteomes" id="UP000186804"/>
    </source>
</evidence>
<organism evidence="5 6">
    <name type="scientific">Cryptosporidium andersoni</name>
    <dbReference type="NCBI Taxonomy" id="117008"/>
    <lineage>
        <taxon>Eukaryota</taxon>
        <taxon>Sar</taxon>
        <taxon>Alveolata</taxon>
        <taxon>Apicomplexa</taxon>
        <taxon>Conoidasida</taxon>
        <taxon>Coccidia</taxon>
        <taxon>Eucoccidiorida</taxon>
        <taxon>Eimeriorina</taxon>
        <taxon>Cryptosporidiidae</taxon>
        <taxon>Cryptosporidium</taxon>
    </lineage>
</organism>
<comment type="caution">
    <text evidence="5">The sequence shown here is derived from an EMBL/GenBank/DDBJ whole genome shotgun (WGS) entry which is preliminary data.</text>
</comment>
<sequence>MSELPKVETITQYITDVCGTRIEDNLVINYIANIVYSEIQSTKGKLSWQNLEDMISLYLFNYGDIENTKEIIDKLFEMLDLNQDDLDNKDDDIFKLVEPIKIDSTHCDSNQHLLYDPLLGVEKIRSGNFNTNIPITESIKLQKAAAKQKEKQLRLLKQWEKQKLEIPVPVCHHPINRDRQKVTDINIPNITIFIAGRSLLNDASLKLSLKHKYGLIGRNGIGKSTLLTYIVRREIPNIPIDVSITCVEQELHFKENENVIECVLSIDVERSSLLKEEKELLTSLNQKNLKDNQDNNPENDRLTWIYNRLTEIDAYKAENKASVILVGLGFTQEMQKQPISKLSGGWRMRVALARAIYANPDILLLDEPTNHLDILAVTWLEKFLKDWDKTCIIVSHSRDFLNQVCTDIIHFSDNNLKYYKGNYDTFERTRSNELKLRMKQIEQQVTEKERIQRFIDRFRCNASRANQVQSRIKLLEKLPMLDEIQSDPNVVFNFNSMDSSYDNNISSKSDNKCDIISLIECIDVGFVYKNKKDEVSNFVNKPIVENFNMNIHNNSRIAICGGNGSGKTTILRLIMGLLTPTTGIIKRDPKVRIGYFAQHHIESLDLTLNSVQQLQTKYPHSNISDEDARNFLAQFGISGMLALEPLYILSGGQKSRVAIAIMAYLNPHILILDEPTNHLDLDAIQALILALNSFNGGVIIVSHDSHLISCVADSIWHIDHYKKTLTEFKGGDFNLYKKRIIKSNI</sequence>
<dbReference type="InterPro" id="IPR003593">
    <property type="entry name" value="AAA+_ATPase"/>
</dbReference>
<dbReference type="InterPro" id="IPR050611">
    <property type="entry name" value="ABCF"/>
</dbReference>
<dbReference type="InterPro" id="IPR032781">
    <property type="entry name" value="ABC_tran_Xtn"/>
</dbReference>
<feature type="domain" description="ABC transporter" evidence="4">
    <location>
        <begin position="519"/>
        <end position="745"/>
    </location>
</feature>
<dbReference type="InterPro" id="IPR003439">
    <property type="entry name" value="ABC_transporter-like_ATP-bd"/>
</dbReference>
<dbReference type="OrthoDB" id="2110130at2759"/>
<dbReference type="SUPFAM" id="SSF52540">
    <property type="entry name" value="P-loop containing nucleoside triphosphate hydrolases"/>
    <property type="match status" value="2"/>
</dbReference>
<dbReference type="FunFam" id="3.40.50.300:FF:000011">
    <property type="entry name" value="Putative ABC transporter ATP-binding component"/>
    <property type="match status" value="1"/>
</dbReference>
<dbReference type="GeneID" id="92366092"/>
<dbReference type="PROSITE" id="PS50893">
    <property type="entry name" value="ABC_TRANSPORTER_2"/>
    <property type="match status" value="2"/>
</dbReference>
<dbReference type="FunFam" id="3.40.50.300:FF:001197">
    <property type="entry name" value="Putative ATP-binding cassette family ATPase"/>
    <property type="match status" value="1"/>
</dbReference>
<dbReference type="InterPro" id="IPR017871">
    <property type="entry name" value="ABC_transporter-like_CS"/>
</dbReference>
<dbReference type="Pfam" id="PF00005">
    <property type="entry name" value="ABC_tran"/>
    <property type="match status" value="2"/>
</dbReference>
<evidence type="ECO:0000256" key="3">
    <source>
        <dbReference type="ARBA" id="ARBA00022840"/>
    </source>
</evidence>
<accession>A0A1J4MDH3</accession>
<keyword evidence="3" id="KW-0067">ATP-binding</keyword>
<dbReference type="VEuPathDB" id="CryptoDB:cand_019070"/>
<evidence type="ECO:0000313" key="5">
    <source>
        <dbReference type="EMBL" id="OII71068.1"/>
    </source>
</evidence>
<gene>
    <name evidence="5" type="ORF">cand_019070</name>
</gene>
<dbReference type="PROSITE" id="PS00211">
    <property type="entry name" value="ABC_TRANSPORTER_1"/>
    <property type="match status" value="2"/>
</dbReference>
<dbReference type="RefSeq" id="XP_067066437.1">
    <property type="nucleotide sequence ID" value="XM_067212140.1"/>
</dbReference>
<keyword evidence="6" id="KW-1185">Reference proteome</keyword>
<keyword evidence="1" id="KW-0677">Repeat</keyword>
<dbReference type="PANTHER" id="PTHR19211">
    <property type="entry name" value="ATP-BINDING TRANSPORT PROTEIN-RELATED"/>
    <property type="match status" value="1"/>
</dbReference>
<dbReference type="GO" id="GO:0005524">
    <property type="term" value="F:ATP binding"/>
    <property type="evidence" value="ECO:0007669"/>
    <property type="project" value="UniProtKB-KW"/>
</dbReference>
<dbReference type="EMBL" id="LRBS01000125">
    <property type="protein sequence ID" value="OII71068.1"/>
    <property type="molecule type" value="Genomic_DNA"/>
</dbReference>
<dbReference type="CDD" id="cd03221">
    <property type="entry name" value="ABCF_EF-3"/>
    <property type="match status" value="2"/>
</dbReference>